<evidence type="ECO:0000256" key="2">
    <source>
        <dbReference type="ARBA" id="ARBA00022679"/>
    </source>
</evidence>
<dbReference type="STRING" id="299467.A0A443SIK8"/>
<gene>
    <name evidence="7" type="ORF">B4U80_09255</name>
</gene>
<evidence type="ECO:0000256" key="3">
    <source>
        <dbReference type="ARBA" id="ARBA00023315"/>
    </source>
</evidence>
<dbReference type="Proteomes" id="UP000288716">
    <property type="component" value="Unassembled WGS sequence"/>
</dbReference>
<keyword evidence="2 7" id="KW-0808">Transferase</keyword>
<feature type="compositionally biased region" description="Low complexity" evidence="4">
    <location>
        <begin position="408"/>
        <end position="418"/>
    </location>
</feature>
<evidence type="ECO:0000256" key="1">
    <source>
        <dbReference type="ARBA" id="ARBA00008655"/>
    </source>
</evidence>
<evidence type="ECO:0000256" key="5">
    <source>
        <dbReference type="SAM" id="Phobius"/>
    </source>
</evidence>
<evidence type="ECO:0000313" key="8">
    <source>
        <dbReference type="Proteomes" id="UP000288716"/>
    </source>
</evidence>
<comment type="caution">
    <text evidence="7">The sequence shown here is derived from an EMBL/GenBank/DDBJ whole genome shotgun (WGS) entry which is preliminary data.</text>
</comment>
<keyword evidence="8" id="KW-1185">Reference proteome</keyword>
<dbReference type="PANTHER" id="PTHR10983">
    <property type="entry name" value="1-ACYLGLYCEROL-3-PHOSPHATE ACYLTRANSFERASE-RELATED"/>
    <property type="match status" value="1"/>
</dbReference>
<feature type="compositionally biased region" description="Basic and acidic residues" evidence="4">
    <location>
        <begin position="390"/>
        <end position="399"/>
    </location>
</feature>
<name>A0A443SIK8_9ACAR</name>
<keyword evidence="5" id="KW-0812">Transmembrane</keyword>
<feature type="transmembrane region" description="Helical" evidence="5">
    <location>
        <begin position="343"/>
        <end position="364"/>
    </location>
</feature>
<feature type="non-terminal residue" evidence="7">
    <location>
        <position position="1"/>
    </location>
</feature>
<keyword evidence="5" id="KW-0472">Membrane</keyword>
<evidence type="ECO:0000313" key="7">
    <source>
        <dbReference type="EMBL" id="RWS27348.1"/>
    </source>
</evidence>
<protein>
    <submittedName>
        <fullName evidence="7">1-acyl-sn-glycerol-3-phosphate acyltransferase delta-like protein</fullName>
    </submittedName>
</protein>
<feature type="compositionally biased region" description="Polar residues" evidence="4">
    <location>
        <begin position="380"/>
        <end position="389"/>
    </location>
</feature>
<dbReference type="VEuPathDB" id="VectorBase:LDEU004692"/>
<dbReference type="InterPro" id="IPR032098">
    <property type="entry name" value="Acyltransf_C"/>
</dbReference>
<organism evidence="7 8">
    <name type="scientific">Leptotrombidium deliense</name>
    <dbReference type="NCBI Taxonomy" id="299467"/>
    <lineage>
        <taxon>Eukaryota</taxon>
        <taxon>Metazoa</taxon>
        <taxon>Ecdysozoa</taxon>
        <taxon>Arthropoda</taxon>
        <taxon>Chelicerata</taxon>
        <taxon>Arachnida</taxon>
        <taxon>Acari</taxon>
        <taxon>Acariformes</taxon>
        <taxon>Trombidiformes</taxon>
        <taxon>Prostigmata</taxon>
        <taxon>Anystina</taxon>
        <taxon>Parasitengona</taxon>
        <taxon>Trombiculoidea</taxon>
        <taxon>Trombiculidae</taxon>
        <taxon>Leptotrombidium</taxon>
    </lineage>
</organism>
<reference evidence="7 8" key="1">
    <citation type="journal article" date="2018" name="Gigascience">
        <title>Genomes of trombidid mites reveal novel predicted allergens and laterally-transferred genes associated with secondary metabolism.</title>
        <authorList>
            <person name="Dong X."/>
            <person name="Chaisiri K."/>
            <person name="Xia D."/>
            <person name="Armstrong S.D."/>
            <person name="Fang Y."/>
            <person name="Donnelly M.J."/>
            <person name="Kadowaki T."/>
            <person name="McGarry J.W."/>
            <person name="Darby A.C."/>
            <person name="Makepeace B.L."/>
        </authorList>
    </citation>
    <scope>NUCLEOTIDE SEQUENCE [LARGE SCALE GENOMIC DNA]</scope>
    <source>
        <strain evidence="7">UoL-UT</strain>
    </source>
</reference>
<dbReference type="OrthoDB" id="189226at2759"/>
<dbReference type="PANTHER" id="PTHR10983:SF24">
    <property type="entry name" value="1-ACYLGLYCEROL-3-PHOSPHATE O-ACYLTRANSFERASE 3, ISOFORM E-RELATED"/>
    <property type="match status" value="1"/>
</dbReference>
<dbReference type="Pfam" id="PF16076">
    <property type="entry name" value="Acyltransf_C"/>
    <property type="match status" value="1"/>
</dbReference>
<sequence length="424" mass="48845">KVTVIVMGVRSYVKLLFAIFLAIIWLFDGLILNLIQFIAFVTIRPFSRTLFRRINYYLTYASWSQLVALAEWWADSKLTMYFANEDTEKHFLKEHGLAVMNHRYEVDWLYGWLICDKYNSLGSAKTYAKKSLKWIPVIGWGWQFCEMIFLERSWEKDSLILANSIDTLLEYPHNFLLLLFAEGTRYTSEKYEASVQFAKQRGLKPLKHHLQPRTRGFVFTINHSKDRLPAMYNVQLSFRHASPSPNLTSILKGNSIHGHAYFERIPLNTIPTDSEESIAQFLYDLYQKKDQLTDYFNENGKFPGKVVVKERRKAPLLNGIFSFGLIMSIFCYVLYSLYLSKSYTILVIVLSVYFAALFSVVFLIRSTKAKKGSSYGKIKGNSSPVSKTIESCKGDDLSHRSNGSSLTAEVNDNENNAVEAKKDL</sequence>
<comment type="similarity">
    <text evidence="1">Belongs to the 1-acyl-sn-glycerol-3-phosphate acyltransferase family.</text>
</comment>
<proteinExistence type="inferred from homology"/>
<dbReference type="EMBL" id="NCKV01002083">
    <property type="protein sequence ID" value="RWS27348.1"/>
    <property type="molecule type" value="Genomic_DNA"/>
</dbReference>
<dbReference type="AlphaFoldDB" id="A0A443SIK8"/>
<dbReference type="InterPro" id="IPR002123">
    <property type="entry name" value="Plipid/glycerol_acylTrfase"/>
</dbReference>
<dbReference type="GO" id="GO:0003841">
    <property type="term" value="F:1-acylglycerol-3-phosphate O-acyltransferase activity"/>
    <property type="evidence" value="ECO:0007669"/>
    <property type="project" value="TreeGrafter"/>
</dbReference>
<evidence type="ECO:0000259" key="6">
    <source>
        <dbReference type="SMART" id="SM00563"/>
    </source>
</evidence>
<feature type="region of interest" description="Disordered" evidence="4">
    <location>
        <begin position="372"/>
        <end position="424"/>
    </location>
</feature>
<feature type="domain" description="Phospholipid/glycerol acyltransferase" evidence="6">
    <location>
        <begin position="96"/>
        <end position="218"/>
    </location>
</feature>
<dbReference type="SMART" id="SM00563">
    <property type="entry name" value="PlsC"/>
    <property type="match status" value="1"/>
</dbReference>
<feature type="transmembrane region" description="Helical" evidence="5">
    <location>
        <begin position="316"/>
        <end position="337"/>
    </location>
</feature>
<dbReference type="CDD" id="cd07990">
    <property type="entry name" value="LPLAT_LCLAT1-like"/>
    <property type="match status" value="1"/>
</dbReference>
<accession>A0A443SIK8</accession>
<dbReference type="GO" id="GO:0012505">
    <property type="term" value="C:endomembrane system"/>
    <property type="evidence" value="ECO:0007669"/>
    <property type="project" value="TreeGrafter"/>
</dbReference>
<dbReference type="SUPFAM" id="SSF69593">
    <property type="entry name" value="Glycerol-3-phosphate (1)-acyltransferase"/>
    <property type="match status" value="1"/>
</dbReference>
<keyword evidence="5" id="KW-1133">Transmembrane helix</keyword>
<feature type="transmembrane region" description="Helical" evidence="5">
    <location>
        <begin position="15"/>
        <end position="43"/>
    </location>
</feature>
<keyword evidence="3 7" id="KW-0012">Acyltransferase</keyword>
<dbReference type="Pfam" id="PF01553">
    <property type="entry name" value="Acyltransferase"/>
    <property type="match status" value="1"/>
</dbReference>
<evidence type="ECO:0000256" key="4">
    <source>
        <dbReference type="SAM" id="MobiDB-lite"/>
    </source>
</evidence>